<evidence type="ECO:0000313" key="6">
    <source>
        <dbReference type="Proteomes" id="UP001183794"/>
    </source>
</evidence>
<organism evidence="5 6">
    <name type="scientific">Enteractinococcus fodinae</name>
    <dbReference type="NCBI Taxonomy" id="684663"/>
    <lineage>
        <taxon>Bacteria</taxon>
        <taxon>Bacillati</taxon>
        <taxon>Actinomycetota</taxon>
        <taxon>Actinomycetes</taxon>
        <taxon>Micrococcales</taxon>
        <taxon>Micrococcaceae</taxon>
    </lineage>
</organism>
<dbReference type="Gene3D" id="3.40.190.170">
    <property type="entry name" value="Bacterial extracellular solute-binding protein, family 7"/>
    <property type="match status" value="1"/>
</dbReference>
<feature type="signal peptide" evidence="4">
    <location>
        <begin position="1"/>
        <end position="24"/>
    </location>
</feature>
<dbReference type="Proteomes" id="UP001183794">
    <property type="component" value="Unassembled WGS sequence"/>
</dbReference>
<dbReference type="PANTHER" id="PTHR33376">
    <property type="match status" value="1"/>
</dbReference>
<dbReference type="PANTHER" id="PTHR33376:SF7">
    <property type="entry name" value="C4-DICARBOXYLATE-BINDING PROTEIN DCTB"/>
    <property type="match status" value="1"/>
</dbReference>
<keyword evidence="3 4" id="KW-0732">Signal</keyword>
<evidence type="ECO:0000256" key="3">
    <source>
        <dbReference type="ARBA" id="ARBA00022729"/>
    </source>
</evidence>
<dbReference type="PROSITE" id="PS51257">
    <property type="entry name" value="PROKAR_LIPOPROTEIN"/>
    <property type="match status" value="1"/>
</dbReference>
<keyword evidence="2" id="KW-0813">Transport</keyword>
<feature type="chain" id="PRO_5046667440" evidence="4">
    <location>
        <begin position="25"/>
        <end position="422"/>
    </location>
</feature>
<gene>
    <name evidence="5" type="ORF">J2S62_002618</name>
</gene>
<accession>A0ABU2B524</accession>
<dbReference type="InterPro" id="IPR018389">
    <property type="entry name" value="DctP_fam"/>
</dbReference>
<evidence type="ECO:0000256" key="1">
    <source>
        <dbReference type="ARBA" id="ARBA00009023"/>
    </source>
</evidence>
<keyword evidence="6" id="KW-1185">Reference proteome</keyword>
<evidence type="ECO:0000313" key="5">
    <source>
        <dbReference type="EMBL" id="MDR7348361.1"/>
    </source>
</evidence>
<protein>
    <submittedName>
        <fullName evidence="5">TRAP-type C4-dicarboxylate transport system substrate-binding protein</fullName>
    </submittedName>
</protein>
<evidence type="ECO:0000256" key="4">
    <source>
        <dbReference type="SAM" id="SignalP"/>
    </source>
</evidence>
<comment type="caution">
    <text evidence="5">The sequence shown here is derived from an EMBL/GenBank/DDBJ whole genome shotgun (WGS) entry which is preliminary data.</text>
</comment>
<dbReference type="InterPro" id="IPR038404">
    <property type="entry name" value="TRAP_DctP_sf"/>
</dbReference>
<proteinExistence type="inferred from homology"/>
<dbReference type="Pfam" id="PF03480">
    <property type="entry name" value="DctP"/>
    <property type="match status" value="1"/>
</dbReference>
<name>A0ABU2B524_9MICC</name>
<reference evidence="5 6" key="1">
    <citation type="submission" date="2023-07" db="EMBL/GenBank/DDBJ databases">
        <title>Sequencing the genomes of 1000 actinobacteria strains.</title>
        <authorList>
            <person name="Klenk H.-P."/>
        </authorList>
    </citation>
    <scope>NUCLEOTIDE SEQUENCE [LARGE SCALE GENOMIC DNA]</scope>
    <source>
        <strain evidence="5 6">DSM 22966</strain>
    </source>
</reference>
<dbReference type="RefSeq" id="WP_310175480.1">
    <property type="nucleotide sequence ID" value="NZ_BAABHE010000002.1"/>
</dbReference>
<evidence type="ECO:0000256" key="2">
    <source>
        <dbReference type="ARBA" id="ARBA00022448"/>
    </source>
</evidence>
<sequence length="422" mass="44879">MTYTRKLTPLALIASSALILSACAGDEGGTEGGSEEGFEYGTSQEELNSVLADLEPLEITYQAGAQSQNSISAANDLAFKEYVEERSNGQISVDIVWGQAIAGYPELDDALVDGRVDIAYAVPIYKPNEYPTFDAIGAATSGLPNSPVVGEMVGDAAVIELASSSDELRAEYEAQGVTPLIPMISTGTYLSVCAEPGTAPEDWTGRTVRVGNSAHEQQARSLGGTPTSMAYTEVFEALQRGTVDCTLAQFRPSEEAGLLEVAPYVAYTSEENSLPGRAAGAVLAGAKYQQLPLAYQQIIYDANEVRFVTNNEVAATSNAAGVEQLKGAGGEIGPLDDNADQILGETNEELQAGVEESGHVPSGIADRVAASGERWSEVAEELGYTEAGGFEDLDEWYEPDDYDFAPMAERVFEEVLLEHRPE</sequence>
<dbReference type="EMBL" id="JAVDYJ010000001">
    <property type="protein sequence ID" value="MDR7348361.1"/>
    <property type="molecule type" value="Genomic_DNA"/>
</dbReference>
<comment type="similarity">
    <text evidence="1">Belongs to the bacterial solute-binding protein 7 family.</text>
</comment>